<evidence type="ECO:0000313" key="1">
    <source>
        <dbReference type="EMBL" id="KAH7902895.1"/>
    </source>
</evidence>
<name>A0ACB7ZP80_9AGAM</name>
<gene>
    <name evidence="1" type="ORF">BJ138DRAFT_1184638</name>
</gene>
<reference evidence="1" key="1">
    <citation type="journal article" date="2021" name="New Phytol.">
        <title>Evolutionary innovations through gain and loss of genes in the ectomycorrhizal Boletales.</title>
        <authorList>
            <person name="Wu G."/>
            <person name="Miyauchi S."/>
            <person name="Morin E."/>
            <person name="Kuo A."/>
            <person name="Drula E."/>
            <person name="Varga T."/>
            <person name="Kohler A."/>
            <person name="Feng B."/>
            <person name="Cao Y."/>
            <person name="Lipzen A."/>
            <person name="Daum C."/>
            <person name="Hundley H."/>
            <person name="Pangilinan J."/>
            <person name="Johnson J."/>
            <person name="Barry K."/>
            <person name="LaButti K."/>
            <person name="Ng V."/>
            <person name="Ahrendt S."/>
            <person name="Min B."/>
            <person name="Choi I.G."/>
            <person name="Park H."/>
            <person name="Plett J.M."/>
            <person name="Magnuson J."/>
            <person name="Spatafora J.W."/>
            <person name="Nagy L.G."/>
            <person name="Henrissat B."/>
            <person name="Grigoriev I.V."/>
            <person name="Yang Z.L."/>
            <person name="Xu J."/>
            <person name="Martin F.M."/>
        </authorList>
    </citation>
    <scope>NUCLEOTIDE SEQUENCE</scope>
    <source>
        <strain evidence="1">ATCC 28755</strain>
    </source>
</reference>
<dbReference type="EMBL" id="MU269421">
    <property type="protein sequence ID" value="KAH7902895.1"/>
    <property type="molecule type" value="Genomic_DNA"/>
</dbReference>
<keyword evidence="2" id="KW-1185">Reference proteome</keyword>
<feature type="non-terminal residue" evidence="1">
    <location>
        <position position="281"/>
    </location>
</feature>
<dbReference type="Proteomes" id="UP000790377">
    <property type="component" value="Unassembled WGS sequence"/>
</dbReference>
<organism evidence="1 2">
    <name type="scientific">Hygrophoropsis aurantiaca</name>
    <dbReference type="NCBI Taxonomy" id="72124"/>
    <lineage>
        <taxon>Eukaryota</taxon>
        <taxon>Fungi</taxon>
        <taxon>Dikarya</taxon>
        <taxon>Basidiomycota</taxon>
        <taxon>Agaricomycotina</taxon>
        <taxon>Agaricomycetes</taxon>
        <taxon>Agaricomycetidae</taxon>
        <taxon>Boletales</taxon>
        <taxon>Coniophorineae</taxon>
        <taxon>Hygrophoropsidaceae</taxon>
        <taxon>Hygrophoropsis</taxon>
    </lineage>
</organism>
<protein>
    <submittedName>
        <fullName evidence="1">Uncharacterized protein</fullName>
    </submittedName>
</protein>
<accession>A0ACB7ZP80</accession>
<comment type="caution">
    <text evidence="1">The sequence shown here is derived from an EMBL/GenBank/DDBJ whole genome shotgun (WGS) entry which is preliminary data.</text>
</comment>
<sequence>MTWRGGSYSKRRSYGDSWEGYYPAMRPATKDELPDVQEKLIAVKQTAEKIALDFVLRDQCLERGVVASCSSSEYYQTGLFAAIVSRLGHTLMSDTSQVPFQHDELVKVLDFMPHVETGVGRPCAHFMAVIARVNRRFCAYYRPSIQPTSPHHADDLELEAQSKFFNFCGKEADRVDGYLSIDKRNSIDRKTIFYRILNLILFGAPEMRTRRLEKIWAVKMGGSAPCWKNYINRRNGEWNSLTIYISVLMFWAGQSTVLLAVNVSFLALPGVETKSTKVLSF</sequence>
<proteinExistence type="predicted"/>
<evidence type="ECO:0000313" key="2">
    <source>
        <dbReference type="Proteomes" id="UP000790377"/>
    </source>
</evidence>